<dbReference type="Proteomes" id="UP000823823">
    <property type="component" value="Unassembled WGS sequence"/>
</dbReference>
<dbReference type="Pfam" id="PF09952">
    <property type="entry name" value="AbiEi_2"/>
    <property type="match status" value="1"/>
</dbReference>
<accession>A0A9D2LDT0</accession>
<dbReference type="InterPro" id="IPR019238">
    <property type="entry name" value="AbiEi_2"/>
</dbReference>
<comment type="caution">
    <text evidence="1">The sequence shown here is derived from an EMBL/GenBank/DDBJ whole genome shotgun (WGS) entry which is preliminary data.</text>
</comment>
<dbReference type="EMBL" id="DWZH01000069">
    <property type="protein sequence ID" value="HJB10724.1"/>
    <property type="molecule type" value="Genomic_DNA"/>
</dbReference>
<name>A0A9D2LDT0_9MICO</name>
<organism evidence="1 2">
    <name type="scientific">Candidatus Brachybacterium merdavium</name>
    <dbReference type="NCBI Taxonomy" id="2838513"/>
    <lineage>
        <taxon>Bacteria</taxon>
        <taxon>Bacillati</taxon>
        <taxon>Actinomycetota</taxon>
        <taxon>Actinomycetes</taxon>
        <taxon>Micrococcales</taxon>
        <taxon>Dermabacteraceae</taxon>
        <taxon>Brachybacterium</taxon>
    </lineage>
</organism>
<reference evidence="1" key="2">
    <citation type="submission" date="2021-04" db="EMBL/GenBank/DDBJ databases">
        <authorList>
            <person name="Gilroy R."/>
        </authorList>
    </citation>
    <scope>NUCLEOTIDE SEQUENCE</scope>
    <source>
        <strain evidence="1">ChiHjej13B12-24818</strain>
    </source>
</reference>
<proteinExistence type="predicted"/>
<gene>
    <name evidence="1" type="ORF">H9786_09385</name>
</gene>
<sequence length="100" mass="11113">MKRVPVSNGHREHFVRQGFDAGLRAEETVLYRTPPWQDIVRRVRMPVSAQGRVVLRERFWAPEGLGGDLTVPPLLIRADAVASGDGRQMEIAEGHGRAAS</sequence>
<evidence type="ECO:0000313" key="1">
    <source>
        <dbReference type="EMBL" id="HJB10724.1"/>
    </source>
</evidence>
<reference evidence="1" key="1">
    <citation type="journal article" date="2021" name="PeerJ">
        <title>Extensive microbial diversity within the chicken gut microbiome revealed by metagenomics and culture.</title>
        <authorList>
            <person name="Gilroy R."/>
            <person name="Ravi A."/>
            <person name="Getino M."/>
            <person name="Pursley I."/>
            <person name="Horton D.L."/>
            <person name="Alikhan N.F."/>
            <person name="Baker D."/>
            <person name="Gharbi K."/>
            <person name="Hall N."/>
            <person name="Watson M."/>
            <person name="Adriaenssens E.M."/>
            <person name="Foster-Nyarko E."/>
            <person name="Jarju S."/>
            <person name="Secka A."/>
            <person name="Antonio M."/>
            <person name="Oren A."/>
            <person name="Chaudhuri R.R."/>
            <person name="La Ragione R."/>
            <person name="Hildebrand F."/>
            <person name="Pallen M.J."/>
        </authorList>
    </citation>
    <scope>NUCLEOTIDE SEQUENCE</scope>
    <source>
        <strain evidence="1">ChiHjej13B12-24818</strain>
    </source>
</reference>
<protein>
    <submittedName>
        <fullName evidence="1">Type IV toxin-antitoxin system AbiEi family antitoxin</fullName>
    </submittedName>
</protein>
<evidence type="ECO:0000313" key="2">
    <source>
        <dbReference type="Proteomes" id="UP000823823"/>
    </source>
</evidence>
<dbReference type="AlphaFoldDB" id="A0A9D2LDT0"/>